<dbReference type="PANTHER" id="PTHR31912:SF35">
    <property type="entry name" value="C2H2-TYPE DOMAIN-CONTAINING PROTEIN"/>
    <property type="match status" value="1"/>
</dbReference>
<dbReference type="Proteomes" id="UP001219518">
    <property type="component" value="Unassembled WGS sequence"/>
</dbReference>
<evidence type="ECO:0000313" key="4">
    <source>
        <dbReference type="Proteomes" id="UP001219518"/>
    </source>
</evidence>
<comment type="caution">
    <text evidence="3">The sequence shown here is derived from an EMBL/GenBank/DDBJ whole genome shotgun (WGS) entry which is preliminary data.</text>
</comment>
<keyword evidence="1" id="KW-0812">Transmembrane</keyword>
<gene>
    <name evidence="3" type="ORF">KUF71_001930</name>
</gene>
<proteinExistence type="predicted"/>
<evidence type="ECO:0000259" key="2">
    <source>
        <dbReference type="SMART" id="SM00355"/>
    </source>
</evidence>
<evidence type="ECO:0000313" key="3">
    <source>
        <dbReference type="EMBL" id="KAK3923522.1"/>
    </source>
</evidence>
<reference evidence="3" key="1">
    <citation type="submission" date="2021-07" db="EMBL/GenBank/DDBJ databases">
        <authorList>
            <person name="Catto M.A."/>
            <person name="Jacobson A."/>
            <person name="Kennedy G."/>
            <person name="Labadie P."/>
            <person name="Hunt B.G."/>
            <person name="Srinivasan R."/>
        </authorList>
    </citation>
    <scope>NUCLEOTIDE SEQUENCE</scope>
    <source>
        <strain evidence="3">PL_HMW_Pooled</strain>
        <tissue evidence="3">Head</tissue>
    </source>
</reference>
<reference evidence="3" key="2">
    <citation type="journal article" date="2023" name="BMC Genomics">
        <title>Pest status, molecular evolution, and epigenetic factors derived from the genome assembly of Frankliniella fusca, a thysanopteran phytovirus vector.</title>
        <authorList>
            <person name="Catto M.A."/>
            <person name="Labadie P.E."/>
            <person name="Jacobson A.L."/>
            <person name="Kennedy G.G."/>
            <person name="Srinivasan R."/>
            <person name="Hunt B.G."/>
        </authorList>
    </citation>
    <scope>NUCLEOTIDE SEQUENCE</scope>
    <source>
        <strain evidence="3">PL_HMW_Pooled</strain>
    </source>
</reference>
<protein>
    <submittedName>
        <fullName evidence="3">Transcriptional repressor CTCF</fullName>
    </submittedName>
</protein>
<feature type="transmembrane region" description="Helical" evidence="1">
    <location>
        <begin position="32"/>
        <end position="55"/>
    </location>
</feature>
<evidence type="ECO:0000256" key="1">
    <source>
        <dbReference type="SAM" id="Phobius"/>
    </source>
</evidence>
<feature type="domain" description="C2H2-type" evidence="2">
    <location>
        <begin position="139"/>
        <end position="164"/>
    </location>
</feature>
<feature type="domain" description="C2H2-type" evidence="2">
    <location>
        <begin position="94"/>
        <end position="117"/>
    </location>
</feature>
<dbReference type="AlphaFoldDB" id="A0AAE1HLF8"/>
<dbReference type="InterPro" id="IPR013087">
    <property type="entry name" value="Znf_C2H2_type"/>
</dbReference>
<organism evidence="3 4">
    <name type="scientific">Frankliniella fusca</name>
    <dbReference type="NCBI Taxonomy" id="407009"/>
    <lineage>
        <taxon>Eukaryota</taxon>
        <taxon>Metazoa</taxon>
        <taxon>Ecdysozoa</taxon>
        <taxon>Arthropoda</taxon>
        <taxon>Hexapoda</taxon>
        <taxon>Insecta</taxon>
        <taxon>Pterygota</taxon>
        <taxon>Neoptera</taxon>
        <taxon>Paraneoptera</taxon>
        <taxon>Thysanoptera</taxon>
        <taxon>Terebrantia</taxon>
        <taxon>Thripoidea</taxon>
        <taxon>Thripidae</taxon>
        <taxon>Frankliniella</taxon>
    </lineage>
</organism>
<keyword evidence="1" id="KW-0472">Membrane</keyword>
<sequence>MGVSIEVWRARTGMFCGRASLTSRSREAKNDVASVTATASILASILTILLLIGNIEPNPGPFPCKLPWCTIVPTTISSNVRHQQFHAMDKHFMFTCPACDYGTKSFSALNTHVSLTHRERRHHIADPDHADESLPPLPHNCSVDLCCFSTASFWELVQHLCNNHINEGVTVKCPFVASGACSRDHISFKKASTLRSHLSQYHGGWNDGGCPRKNKSALATENTSTAFDFTTSHEGFDCIMESATTPDQVVDPGLLNDTLLTNNIAKFYLEMYGVFCLPVKTIQEISENISFFTDIMHQRMKIVLSGELKELNIPDDKIRAINVKVFNADLLHATHHKDRPGPSLTSDYLRKQFFKDNFNYMEPIELNLTDDPKSKSRIQLVPITQTLSTLLADPTVQREIESSFLRVPSNSDLVSHYTEGSQFINEDHPVREIHLNLYIDGVNPVMNVLGSAKNKFKTLVMYFTIGNVQAHNNAKVISKHLVALVSESVFKALKGEVCFKSVIDEIDILERDGIQFKGSHVPVCLEFMLGDNLGQHQIGGFWDYFSGDFFCRFCTITKASFRKNPAQTNPPLTEETFNYRAHKANMTETPYKGIEGNCAFNSLKYFHSTKSLCPCIGHDILEGVVSWDLSGILSLFVKKKWFSYKMLNRRIKQFKCDGVDIPNKPAPVNIKGKKLGGHAVQNWMLLRLVPFIIGDKILDFNDPAWQLYLKLKKLCEFFCGHSFLKSDLAYLKFVLIPEYFEQRALTLLDTKKYPLRPKHHYMAHYPDLMLQFGPLIDVWTLGHEQKHKFFKHFCRMNQNFKNIQYSCAIRHQMNLCYLSLGELYPLGSNVTASQPISASPHLNEVAHLLSNFSPNCIDCEAIEVDGSLKYSRRNFLILSSDGPDIIGGFIRVIAMEPNDCYPTFVLEKIKALYDPDRGVYKLPLDGAGELIGVPYNDLPYKQTQPLYKCGSYLAFSLKSKVHQSL</sequence>
<dbReference type="SMART" id="SM00355">
    <property type="entry name" value="ZnF_C2H2"/>
    <property type="match status" value="3"/>
</dbReference>
<dbReference type="Gene3D" id="3.30.160.60">
    <property type="entry name" value="Classic Zinc Finger"/>
    <property type="match status" value="1"/>
</dbReference>
<accession>A0AAE1HLF8</accession>
<keyword evidence="1" id="KW-1133">Transmembrane helix</keyword>
<feature type="domain" description="C2H2-type" evidence="2">
    <location>
        <begin position="62"/>
        <end position="86"/>
    </location>
</feature>
<name>A0AAE1HLF8_9NEOP</name>
<dbReference type="EMBL" id="JAHWGI010001147">
    <property type="protein sequence ID" value="KAK3923522.1"/>
    <property type="molecule type" value="Genomic_DNA"/>
</dbReference>
<dbReference type="PANTHER" id="PTHR31912">
    <property type="entry name" value="IP13529P"/>
    <property type="match status" value="1"/>
</dbReference>
<keyword evidence="4" id="KW-1185">Reference proteome</keyword>